<keyword evidence="3" id="KW-1185">Reference proteome</keyword>
<proteinExistence type="predicted"/>
<evidence type="ECO:0000256" key="1">
    <source>
        <dbReference type="SAM" id="SignalP"/>
    </source>
</evidence>
<feature type="signal peptide" evidence="1">
    <location>
        <begin position="1"/>
        <end position="28"/>
    </location>
</feature>
<dbReference type="Proteomes" id="UP001500957">
    <property type="component" value="Unassembled WGS sequence"/>
</dbReference>
<evidence type="ECO:0008006" key="4">
    <source>
        <dbReference type="Google" id="ProtNLM"/>
    </source>
</evidence>
<protein>
    <recommendedName>
        <fullName evidence="4">SipW-cognate class signal peptide</fullName>
    </recommendedName>
</protein>
<accession>A0ABN1HC78</accession>
<evidence type="ECO:0000313" key="2">
    <source>
        <dbReference type="EMBL" id="GAA0637728.1"/>
    </source>
</evidence>
<feature type="chain" id="PRO_5046569990" description="SipW-cognate class signal peptide" evidence="1">
    <location>
        <begin position="29"/>
        <end position="154"/>
    </location>
</feature>
<sequence>MRIVTKKKAAVLVAVAAVAIAGAGGAYAYWTTSGEGSATGAAGTDTAFTITQVGTVTGLVPGVAQTVDFKVNNGANFAQYLTGVTANVASTTSGNGGGPACTVADYVVDNVLIAAGQIPAGQSQSGTARVLLKNTDANQDNCKGATVTLAFASN</sequence>
<organism evidence="2 3">
    <name type="scientific">Sporichthya brevicatena</name>
    <dbReference type="NCBI Taxonomy" id="171442"/>
    <lineage>
        <taxon>Bacteria</taxon>
        <taxon>Bacillati</taxon>
        <taxon>Actinomycetota</taxon>
        <taxon>Actinomycetes</taxon>
        <taxon>Sporichthyales</taxon>
        <taxon>Sporichthyaceae</taxon>
        <taxon>Sporichthya</taxon>
    </lineage>
</organism>
<name>A0ABN1HC78_9ACTN</name>
<comment type="caution">
    <text evidence="2">The sequence shown here is derived from an EMBL/GenBank/DDBJ whole genome shotgun (WGS) entry which is preliminary data.</text>
</comment>
<reference evidence="2 3" key="1">
    <citation type="journal article" date="2019" name="Int. J. Syst. Evol. Microbiol.">
        <title>The Global Catalogue of Microorganisms (GCM) 10K type strain sequencing project: providing services to taxonomists for standard genome sequencing and annotation.</title>
        <authorList>
            <consortium name="The Broad Institute Genomics Platform"/>
            <consortium name="The Broad Institute Genome Sequencing Center for Infectious Disease"/>
            <person name="Wu L."/>
            <person name="Ma J."/>
        </authorList>
    </citation>
    <scope>NUCLEOTIDE SEQUENCE [LARGE SCALE GENOMIC DNA]</scope>
    <source>
        <strain evidence="2 3">JCM 10671</strain>
    </source>
</reference>
<gene>
    <name evidence="2" type="ORF">GCM10009547_47640</name>
</gene>
<dbReference type="EMBL" id="BAAAHE010000055">
    <property type="protein sequence ID" value="GAA0637728.1"/>
    <property type="molecule type" value="Genomic_DNA"/>
</dbReference>
<evidence type="ECO:0000313" key="3">
    <source>
        <dbReference type="Proteomes" id="UP001500957"/>
    </source>
</evidence>
<keyword evidence="1" id="KW-0732">Signal</keyword>
<dbReference type="RefSeq" id="WP_344609561.1">
    <property type="nucleotide sequence ID" value="NZ_BAAAHE010000055.1"/>
</dbReference>